<evidence type="ECO:0000313" key="1">
    <source>
        <dbReference type="EMBL" id="EWG46989.1"/>
    </source>
</evidence>
<evidence type="ECO:0000313" key="2">
    <source>
        <dbReference type="Proteomes" id="UP000009096"/>
    </source>
</evidence>
<name>W7MHD1_GIBM7</name>
<dbReference type="HOGENOM" id="CLU_2264002_0_0_1"/>
<dbReference type="AlphaFoldDB" id="W7MHD1"/>
<dbReference type="GeneID" id="30065075"/>
<reference evidence="1 2" key="1">
    <citation type="journal article" date="2010" name="Nature">
        <title>Comparative genomics reveals mobile pathogenicity chromosomes in Fusarium.</title>
        <authorList>
            <person name="Ma L.J."/>
            <person name="van der Does H.C."/>
            <person name="Borkovich K.A."/>
            <person name="Coleman J.J."/>
            <person name="Daboussi M.J."/>
            <person name="Di Pietro A."/>
            <person name="Dufresne M."/>
            <person name="Freitag M."/>
            <person name="Grabherr M."/>
            <person name="Henrissat B."/>
            <person name="Houterman P.M."/>
            <person name="Kang S."/>
            <person name="Shim W.B."/>
            <person name="Woloshuk C."/>
            <person name="Xie X."/>
            <person name="Xu J.R."/>
            <person name="Antoniw J."/>
            <person name="Baker S.E."/>
            <person name="Bluhm B.H."/>
            <person name="Breakspear A."/>
            <person name="Brown D.W."/>
            <person name="Butchko R.A."/>
            <person name="Chapman S."/>
            <person name="Coulson R."/>
            <person name="Coutinho P.M."/>
            <person name="Danchin E.G."/>
            <person name="Diener A."/>
            <person name="Gale L.R."/>
            <person name="Gardiner D.M."/>
            <person name="Goff S."/>
            <person name="Hammond-Kosack K.E."/>
            <person name="Hilburn K."/>
            <person name="Hua-Van A."/>
            <person name="Jonkers W."/>
            <person name="Kazan K."/>
            <person name="Kodira C.D."/>
            <person name="Koehrsen M."/>
            <person name="Kumar L."/>
            <person name="Lee Y.H."/>
            <person name="Li L."/>
            <person name="Manners J.M."/>
            <person name="Miranda-Saavedra D."/>
            <person name="Mukherjee M."/>
            <person name="Park G."/>
            <person name="Park J."/>
            <person name="Park S.Y."/>
            <person name="Proctor R.H."/>
            <person name="Regev A."/>
            <person name="Ruiz-Roldan M.C."/>
            <person name="Sain D."/>
            <person name="Sakthikumar S."/>
            <person name="Sykes S."/>
            <person name="Schwartz D.C."/>
            <person name="Turgeon B.G."/>
            <person name="Wapinski I."/>
            <person name="Yoder O."/>
            <person name="Young S."/>
            <person name="Zeng Q."/>
            <person name="Zhou S."/>
            <person name="Galagan J."/>
            <person name="Cuomo C.A."/>
            <person name="Kistler H.C."/>
            <person name="Rep M."/>
        </authorList>
    </citation>
    <scope>NUCLEOTIDE SEQUENCE [LARGE SCALE GENOMIC DNA]</scope>
    <source>
        <strain evidence="2">M3125 / FGSC 7600</strain>
    </source>
</reference>
<dbReference type="Proteomes" id="UP000009096">
    <property type="component" value="Chromosome 8"/>
</dbReference>
<dbReference type="EMBL" id="DS022250">
    <property type="protein sequence ID" value="EWG46989.1"/>
    <property type="molecule type" value="Genomic_DNA"/>
</dbReference>
<protein>
    <submittedName>
        <fullName evidence="1">Uncharacterized protein</fullName>
    </submittedName>
</protein>
<organism evidence="1 2">
    <name type="scientific">Gibberella moniliformis (strain M3125 / FGSC 7600)</name>
    <name type="common">Maize ear and stalk rot fungus</name>
    <name type="synonym">Fusarium verticillioides</name>
    <dbReference type="NCBI Taxonomy" id="334819"/>
    <lineage>
        <taxon>Eukaryota</taxon>
        <taxon>Fungi</taxon>
        <taxon>Dikarya</taxon>
        <taxon>Ascomycota</taxon>
        <taxon>Pezizomycotina</taxon>
        <taxon>Sordariomycetes</taxon>
        <taxon>Hypocreomycetidae</taxon>
        <taxon>Hypocreales</taxon>
        <taxon>Nectriaceae</taxon>
        <taxon>Fusarium</taxon>
        <taxon>Fusarium fujikuroi species complex</taxon>
    </lineage>
</organism>
<accession>W7MHD1</accession>
<dbReference type="VEuPathDB" id="FungiDB:FVEG_07250"/>
<dbReference type="EMBL" id="CM000585">
    <property type="protein sequence ID" value="EWG46989.1"/>
    <property type="molecule type" value="Genomic_DNA"/>
</dbReference>
<gene>
    <name evidence="1" type="ORF">FVEG_07250</name>
</gene>
<dbReference type="RefSeq" id="XP_018753180.1">
    <property type="nucleotide sequence ID" value="XM_018895844.1"/>
</dbReference>
<sequence>MPAMSLLPPNDSIRVKRLPDLPKQPSLLQEEDQFQPQRMARWLNLTVGILEVCTSPRKRYRDFDSGDRLFKSLQFRHRFTLLMPGEIEGAGEIGGEGVSGATH</sequence>
<keyword evidence="2" id="KW-1185">Reference proteome</keyword>
<dbReference type="KEGG" id="fvr:FVEG_07250"/>
<proteinExistence type="predicted"/>